<keyword evidence="1" id="KW-0472">Membrane</keyword>
<dbReference type="SUPFAM" id="SSF55073">
    <property type="entry name" value="Nucleotide cyclase"/>
    <property type="match status" value="1"/>
</dbReference>
<dbReference type="InterPro" id="IPR029787">
    <property type="entry name" value="Nucleotide_cyclase"/>
</dbReference>
<gene>
    <name evidence="3" type="ORF">C7449_107233</name>
</gene>
<dbReference type="RefSeq" id="WP_108004181.1">
    <property type="nucleotide sequence ID" value="NZ_JBHEEX010000010.1"/>
</dbReference>
<name>A0A2T5B1G3_MYCDI</name>
<keyword evidence="1" id="KW-0812">Transmembrane</keyword>
<dbReference type="OrthoDB" id="9910550at2"/>
<dbReference type="EMBL" id="PZZZ01000007">
    <property type="protein sequence ID" value="PTM92819.1"/>
    <property type="molecule type" value="Genomic_DNA"/>
</dbReference>
<feature type="domain" description="GGDEF" evidence="2">
    <location>
        <begin position="127"/>
        <end position="260"/>
    </location>
</feature>
<sequence length="266" mass="28099">MFRDGLPLTSARRDDHAVVTAPWVTLLSYGILVIAALVTGLQLILAALQAPLGLQPTPASGSLSEELGPQLLMASSVAVLLAALAGLGLQALVQRRTTRLERTAFVEVLANARNPAASIGVHKAPAAPGFLVLFDVAHFTFLSQRHGSELADGVMRLVADELFRTARAPHQVCCADAGEFAVRFASPELDECILFVEQVRRSVASRTITAGGVSVVIGLMAGVARIGPNDPPTAAREAARRALENGRNAASDRTVYAFERHAKPVV</sequence>
<dbReference type="Proteomes" id="UP000241247">
    <property type="component" value="Unassembled WGS sequence"/>
</dbReference>
<feature type="transmembrane region" description="Helical" evidence="1">
    <location>
        <begin position="70"/>
        <end position="93"/>
    </location>
</feature>
<dbReference type="InterPro" id="IPR000160">
    <property type="entry name" value="GGDEF_dom"/>
</dbReference>
<evidence type="ECO:0000259" key="2">
    <source>
        <dbReference type="PROSITE" id="PS50887"/>
    </source>
</evidence>
<dbReference type="SMART" id="SM00267">
    <property type="entry name" value="GGDEF"/>
    <property type="match status" value="1"/>
</dbReference>
<dbReference type="Pfam" id="PF00990">
    <property type="entry name" value="GGDEF"/>
    <property type="match status" value="1"/>
</dbReference>
<dbReference type="Gene3D" id="3.30.70.270">
    <property type="match status" value="1"/>
</dbReference>
<feature type="transmembrane region" description="Helical" evidence="1">
    <location>
        <begin position="21"/>
        <end position="50"/>
    </location>
</feature>
<comment type="caution">
    <text evidence="3">The sequence shown here is derived from an EMBL/GenBank/DDBJ whole genome shotgun (WGS) entry which is preliminary data.</text>
</comment>
<keyword evidence="4" id="KW-1185">Reference proteome</keyword>
<dbReference type="AlphaFoldDB" id="A0A2T5B1G3"/>
<dbReference type="PROSITE" id="PS50887">
    <property type="entry name" value="GGDEF"/>
    <property type="match status" value="1"/>
</dbReference>
<protein>
    <submittedName>
        <fullName evidence="3">GGDEF domain-containing protein</fullName>
    </submittedName>
</protein>
<reference evidence="3 4" key="1">
    <citation type="submission" date="2018-04" db="EMBL/GenBank/DDBJ databases">
        <title>Genomic Encyclopedia of Type Strains, Phase IV (KMG-IV): sequencing the most valuable type-strain genomes for metagenomic binning, comparative biology and taxonomic classification.</title>
        <authorList>
            <person name="Goeker M."/>
        </authorList>
    </citation>
    <scope>NUCLEOTIDE SEQUENCE [LARGE SCALE GENOMIC DNA]</scope>
    <source>
        <strain evidence="3 4">DSM 7138</strain>
    </source>
</reference>
<dbReference type="InterPro" id="IPR043128">
    <property type="entry name" value="Rev_trsase/Diguanyl_cyclase"/>
</dbReference>
<keyword evidence="1" id="KW-1133">Transmembrane helix</keyword>
<proteinExistence type="predicted"/>
<evidence type="ECO:0000313" key="4">
    <source>
        <dbReference type="Proteomes" id="UP000241247"/>
    </source>
</evidence>
<evidence type="ECO:0000313" key="3">
    <source>
        <dbReference type="EMBL" id="PTM92819.1"/>
    </source>
</evidence>
<organism evidence="3 4">
    <name type="scientific">Mycoplana dimorpha</name>
    <dbReference type="NCBI Taxonomy" id="28320"/>
    <lineage>
        <taxon>Bacteria</taxon>
        <taxon>Pseudomonadati</taxon>
        <taxon>Pseudomonadota</taxon>
        <taxon>Alphaproteobacteria</taxon>
        <taxon>Hyphomicrobiales</taxon>
        <taxon>Rhizobiaceae</taxon>
        <taxon>Mycoplana</taxon>
    </lineage>
</organism>
<accession>A0A2T5B1G3</accession>
<evidence type="ECO:0000256" key="1">
    <source>
        <dbReference type="SAM" id="Phobius"/>
    </source>
</evidence>